<evidence type="ECO:0000256" key="1">
    <source>
        <dbReference type="SAM" id="Phobius"/>
    </source>
</evidence>
<dbReference type="RefSeq" id="WP_006076350.1">
    <property type="nucleotide sequence ID" value="NZ_AOMD01000010.1"/>
</dbReference>
<dbReference type="InParanoid" id="M0MRJ3"/>
<dbReference type="EMBL" id="AOMD01000010">
    <property type="protein sequence ID" value="EMA47060.1"/>
    <property type="molecule type" value="Genomic_DNA"/>
</dbReference>
<feature type="transmembrane region" description="Helical" evidence="1">
    <location>
        <begin position="32"/>
        <end position="51"/>
    </location>
</feature>
<dbReference type="PATRIC" id="fig|1227455.4.peg.535"/>
<feature type="transmembrane region" description="Helical" evidence="1">
    <location>
        <begin position="63"/>
        <end position="81"/>
    </location>
</feature>
<protein>
    <submittedName>
        <fullName evidence="2">Uncharacterized protein</fullName>
    </submittedName>
</protein>
<organism evidence="2 3">
    <name type="scientific">Halococcus saccharolyticus DSM 5350</name>
    <dbReference type="NCBI Taxonomy" id="1227455"/>
    <lineage>
        <taxon>Archaea</taxon>
        <taxon>Methanobacteriati</taxon>
        <taxon>Methanobacteriota</taxon>
        <taxon>Stenosarchaea group</taxon>
        <taxon>Halobacteria</taxon>
        <taxon>Halobacteriales</taxon>
        <taxon>Halococcaceae</taxon>
        <taxon>Halococcus</taxon>
    </lineage>
</organism>
<sequence length="86" mass="9603">MRRRLRFVVAVLGWLVLLILGMAIFGHPRTDFVIVGGTLGLLALSELAAPVSIQPQWQRRLRVVRITAVLLTVAVIAPRVYDLIVF</sequence>
<feature type="transmembrane region" description="Helical" evidence="1">
    <location>
        <begin position="7"/>
        <end position="26"/>
    </location>
</feature>
<name>M0MRJ3_9EURY</name>
<dbReference type="Pfam" id="PF26161">
    <property type="entry name" value="DUF8044"/>
    <property type="match status" value="1"/>
</dbReference>
<evidence type="ECO:0000313" key="3">
    <source>
        <dbReference type="Proteomes" id="UP000011669"/>
    </source>
</evidence>
<keyword evidence="1" id="KW-1133">Transmembrane helix</keyword>
<dbReference type="AlphaFoldDB" id="M0MRJ3"/>
<dbReference type="Proteomes" id="UP000011669">
    <property type="component" value="Unassembled WGS sequence"/>
</dbReference>
<gene>
    <name evidence="2" type="ORF">C449_02627</name>
</gene>
<keyword evidence="1" id="KW-0472">Membrane</keyword>
<comment type="caution">
    <text evidence="2">The sequence shown here is derived from an EMBL/GenBank/DDBJ whole genome shotgun (WGS) entry which is preliminary data.</text>
</comment>
<proteinExistence type="predicted"/>
<dbReference type="InterPro" id="IPR058357">
    <property type="entry name" value="DUF8044"/>
</dbReference>
<evidence type="ECO:0000313" key="2">
    <source>
        <dbReference type="EMBL" id="EMA47060.1"/>
    </source>
</evidence>
<accession>M0MRJ3</accession>
<keyword evidence="3" id="KW-1185">Reference proteome</keyword>
<reference evidence="2 3" key="1">
    <citation type="journal article" date="2014" name="PLoS Genet.">
        <title>Phylogenetically driven sequencing of extremely halophilic archaea reveals strategies for static and dynamic osmo-response.</title>
        <authorList>
            <person name="Becker E.A."/>
            <person name="Seitzer P.M."/>
            <person name="Tritt A."/>
            <person name="Larsen D."/>
            <person name="Krusor M."/>
            <person name="Yao A.I."/>
            <person name="Wu D."/>
            <person name="Madern D."/>
            <person name="Eisen J.A."/>
            <person name="Darling A.E."/>
            <person name="Facciotti M.T."/>
        </authorList>
    </citation>
    <scope>NUCLEOTIDE SEQUENCE [LARGE SCALE GENOMIC DNA]</scope>
    <source>
        <strain evidence="2 3">DSM 5350</strain>
    </source>
</reference>
<keyword evidence="1" id="KW-0812">Transmembrane</keyword>